<protein>
    <submittedName>
        <fullName evidence="1">PheA protein</fullName>
    </submittedName>
</protein>
<evidence type="ECO:0000313" key="1">
    <source>
        <dbReference type="EMBL" id="GBG14236.1"/>
    </source>
</evidence>
<name>A0A2R5F7P7_9PROT</name>
<dbReference type="OrthoDB" id="9850323at2"/>
<keyword evidence="2" id="KW-1185">Reference proteome</keyword>
<proteinExistence type="predicted"/>
<organism evidence="1 2">
    <name type="scientific">Novimethylophilus kurashikiensis</name>
    <dbReference type="NCBI Taxonomy" id="1825523"/>
    <lineage>
        <taxon>Bacteria</taxon>
        <taxon>Pseudomonadati</taxon>
        <taxon>Pseudomonadota</taxon>
        <taxon>Betaproteobacteria</taxon>
        <taxon>Nitrosomonadales</taxon>
        <taxon>Methylophilaceae</taxon>
        <taxon>Novimethylophilus</taxon>
    </lineage>
</organism>
<gene>
    <name evidence="1" type="ORF">NMK_1801</name>
</gene>
<dbReference type="EMBL" id="BDOQ01000006">
    <property type="protein sequence ID" value="GBG14236.1"/>
    <property type="molecule type" value="Genomic_DNA"/>
</dbReference>
<dbReference type="AlphaFoldDB" id="A0A2R5F7P7"/>
<comment type="caution">
    <text evidence="1">The sequence shown here is derived from an EMBL/GenBank/DDBJ whole genome shotgun (WGS) entry which is preliminary data.</text>
</comment>
<sequence length="276" mass="30879">MFDWIIKIFQKKNIVAPIKTDATSQHQYRPPRQPIYFLDVDAEGEFFARFVHVTSSVNADSISKNGLLPLTNVTERLICYLNKVFPNENAQVLLKEIIEAKPKSAINAGLVTQRLNEEKQQREVVALLPLGESNYLKSAADNATKDGGEVFKAARETVNVLHKKQIGPLYPDATSVVFIARHYLKRDKLSLMIGGCASEEYVLDLASGKESDFSGEWSLFQKSNPLHVTKPYPPEHLVRMSLDTYRTHIMKPISPAARKQAEVILTSHGSMVGESA</sequence>
<accession>A0A2R5F7P7</accession>
<reference evidence="1 2" key="1">
    <citation type="journal article" date="2018" name="Environ. Microbiol.">
        <title>Isolation and genomic characterization of Novimethylophilus kurashikiensis gen. nov. sp. nov., a new lanthanide-dependent methylotrophic species of Methylophilaceae.</title>
        <authorList>
            <person name="Lv H."/>
            <person name="Sahin N."/>
            <person name="Tani A."/>
        </authorList>
    </citation>
    <scope>NUCLEOTIDE SEQUENCE [LARGE SCALE GENOMIC DNA]</scope>
    <source>
        <strain evidence="1 2">La2-4</strain>
    </source>
</reference>
<evidence type="ECO:0000313" key="2">
    <source>
        <dbReference type="Proteomes" id="UP000245081"/>
    </source>
</evidence>
<dbReference type="Proteomes" id="UP000245081">
    <property type="component" value="Unassembled WGS sequence"/>
</dbReference>
<dbReference type="RefSeq" id="WP_109015426.1">
    <property type="nucleotide sequence ID" value="NZ_BDOQ01000006.1"/>
</dbReference>